<dbReference type="CDD" id="cd03250">
    <property type="entry name" value="ABCC_MRP_domain1"/>
    <property type="match status" value="1"/>
</dbReference>
<dbReference type="InterPro" id="IPR005292">
    <property type="entry name" value="MRP"/>
</dbReference>
<gene>
    <name evidence="18" type="primary">LOC115475752</name>
</gene>
<name>A0A6P7YS69_9AMPH</name>
<dbReference type="KEGG" id="muo:115475752"/>
<dbReference type="PROSITE" id="PS00211">
    <property type="entry name" value="ABC_TRANSPORTER_1"/>
    <property type="match status" value="1"/>
</dbReference>
<accession>A0A6P7YS69</accession>
<dbReference type="Pfam" id="PF00005">
    <property type="entry name" value="ABC_tran"/>
    <property type="match status" value="2"/>
</dbReference>
<keyword evidence="6" id="KW-0677">Repeat</keyword>
<evidence type="ECO:0000256" key="14">
    <source>
        <dbReference type="SAM" id="Phobius"/>
    </source>
</evidence>
<keyword evidence="10 14" id="KW-1133">Transmembrane helix</keyword>
<dbReference type="EC" id="7.6.2.3" evidence="12"/>
<evidence type="ECO:0000259" key="16">
    <source>
        <dbReference type="PROSITE" id="PS50929"/>
    </source>
</evidence>
<evidence type="ECO:0000256" key="1">
    <source>
        <dbReference type="ARBA" id="ARBA00004651"/>
    </source>
</evidence>
<dbReference type="PROSITE" id="PS50893">
    <property type="entry name" value="ABC_TRANSPORTER_2"/>
    <property type="match status" value="2"/>
</dbReference>
<feature type="transmembrane region" description="Helical" evidence="14">
    <location>
        <begin position="1167"/>
        <end position="1187"/>
    </location>
</feature>
<dbReference type="PANTHER" id="PTHR24223">
    <property type="entry name" value="ATP-BINDING CASSETTE SUB-FAMILY C"/>
    <property type="match status" value="1"/>
</dbReference>
<dbReference type="CDD" id="cd18595">
    <property type="entry name" value="ABC_6TM_MRP1_2_3_6_D1_like"/>
    <property type="match status" value="1"/>
</dbReference>
<evidence type="ECO:0000256" key="5">
    <source>
        <dbReference type="ARBA" id="ARBA00022692"/>
    </source>
</evidence>
<feature type="domain" description="ABC transmembrane type-1" evidence="16">
    <location>
        <begin position="946"/>
        <end position="1224"/>
    </location>
</feature>
<dbReference type="SUPFAM" id="SSF52540">
    <property type="entry name" value="P-loop containing nucleoside triphosphate hydrolases"/>
    <property type="match status" value="2"/>
</dbReference>
<dbReference type="NCBIfam" id="TIGR00957">
    <property type="entry name" value="MRP_assoc_pro"/>
    <property type="match status" value="1"/>
</dbReference>
<dbReference type="Gene3D" id="3.40.50.300">
    <property type="entry name" value="P-loop containing nucleotide triphosphate hydrolases"/>
    <property type="match status" value="2"/>
</dbReference>
<dbReference type="SUPFAM" id="SSF90123">
    <property type="entry name" value="ABC transporter transmembrane region"/>
    <property type="match status" value="2"/>
</dbReference>
<dbReference type="InterPro" id="IPR056227">
    <property type="entry name" value="TMD0_ABC"/>
</dbReference>
<comment type="subcellular location">
    <subcellularLocation>
        <location evidence="1">Cell membrane</location>
        <topology evidence="1">Multi-pass membrane protein</topology>
    </subcellularLocation>
</comment>
<keyword evidence="9" id="KW-1278">Translocase</keyword>
<evidence type="ECO:0000256" key="12">
    <source>
        <dbReference type="ARBA" id="ARBA00024220"/>
    </source>
</evidence>
<evidence type="ECO:0000313" key="18">
    <source>
        <dbReference type="RefSeq" id="XP_030067576.1"/>
    </source>
</evidence>
<keyword evidence="17" id="KW-1185">Reference proteome</keyword>
<sequence length="1499" mass="169015">MEQFCAYNGSSLLWDRNQKRHAEPTSHTHCFLNTVLVWIPCAYLWLLFPFYLLYLQQNRRGYIRMSYLFKAKMAFGFVMILFCLCKLFFTLWELNQGIRRVPLFLISPAVLGITMVLIVFLIQYERVRGIQSSGVLFVYWLLSLPAAVLPLWFNLQNTLQDGTSSGTFYYVTSYIYLTLVLVELILFFLVDQPPFFSEGLHDSKPCPEISASFLSKITFWWLSSLILKGCRQPLEVEDLWSLSKENTSEEIISRLESEWKKGIQQNTEHVTFHHQQNEASSTHAEETQVLMMSHAERSKTGILLRAFWRVFGTYFLLGTLCLVICDVFLFSIPKTLSLFLGFMKDTEAQVWKGYFYAALLFLLAFMQTLFEQRYMYMCSLLGMRLKTAVLGLVYRKILVLTHAAKKITTAGEIVTLVSVDVQKLMDLIIYFNGIWLAPVRIVICFIFLWQLLGPPALSGIIVFVLVLPLNILIAKKRHQFQADQMRHKDKRARTTNEMLSAMRTVKLNTWEDFFSRKVLGLREHELGALKVSQVLFSLSLSSFHSSTFLIAFIMFAVYTLMDKKNVLDAEKAFVSLTLINILNTAHSFLPFCINATIQAKVSLNRLATFFGLEEMDPDCVDKCTITSYQECIHVKNGTFTWSKDSSPCLKSINLLVPKDCLLAVVGQVGAGKSSLLSSLIGELEKLDGYVSVKGSVAYIPQQAWIQNATVKSNITFGQELDESWYNRVIEACALQPDLEVLPAGSNTEIGDKGINLSGGQKQRLCLARAVYKKASVYLLDDPLSAVDSNVGQHIFENIIGPNGLLKDKTRVVVTNAINILSQVDKIVVLVDGEISEAGSYHELLQRKGNFADFLRQHSKVERNGHHNSKEIARNMPSEEELCSHRTDNTVNQDGGPKVANVNHVNEATSEEVGRQTETDKRQTGRVKVNIYLDYLRAVGSLLCLYIVLLLISQQAASFTRGYWLGLWVDDPVINGTQQHSSLRLRIFGLLGLVQALGKFGATSSILLGGIIASRHLFQHLLRNVVRCPMSFFEQTPIGNLLNRFCKDMDAIDSEIPDKLKSWLGFFFTLLEIYTVIIVVTPIATVVIIPLTVIYICFQSYYVFTSCQLKRLESSSHSPIFSHFSETFEGSHVIRAFGEQKRFILQNDARVDISQRTRFPAIVADRWLATNLEFLGNVIVLLAAILAVDGKNHLSPGIVGFSVSYALQVTGILNWIVRSWSDVENNIVSVERVNEYSAVPKEAPWTLAMNSLNNAWPADGRIEFRDYGLKYRSDSDLVLKNINVTINKQEKIGVAGRTGAGKSSLVMGLLRLVEAAKGQILIDGINIAEMGLHDLRGKITFIPQDPVLFSGSLRLNLDPSHRRSDEDLWRALELALLKDFVSDLPGQLDFQCSERGENLSVGQKYLICLARAFLQKSKIVVLDEATAGVDLETEDLIQSVIKKQFEDSTILTIAHRINILMDCTRILVLENGQIAEFDTPGNLIAQKKTFYKLAEESGLV</sequence>
<feature type="transmembrane region" description="Helical" evidence="14">
    <location>
        <begin position="35"/>
        <end position="55"/>
    </location>
</feature>
<dbReference type="CDD" id="cd18603">
    <property type="entry name" value="ABC_6TM_MRP1_2_3_6_D2_like"/>
    <property type="match status" value="1"/>
</dbReference>
<comment type="catalytic activity">
    <reaction evidence="13">
        <text>leukotriene C4(in) + ATP + H2O = leukotriene C4(out) + ADP + phosphate + H(+)</text>
        <dbReference type="Rhea" id="RHEA:38963"/>
        <dbReference type="ChEBI" id="CHEBI:15377"/>
        <dbReference type="ChEBI" id="CHEBI:15378"/>
        <dbReference type="ChEBI" id="CHEBI:30616"/>
        <dbReference type="ChEBI" id="CHEBI:43474"/>
        <dbReference type="ChEBI" id="CHEBI:57973"/>
        <dbReference type="ChEBI" id="CHEBI:456216"/>
    </reaction>
    <physiologicalReaction direction="left-to-right" evidence="13">
        <dbReference type="Rhea" id="RHEA:38964"/>
    </physiologicalReaction>
</comment>
<dbReference type="Pfam" id="PF24357">
    <property type="entry name" value="TMD0_ABC"/>
    <property type="match status" value="1"/>
</dbReference>
<dbReference type="InterPro" id="IPR003593">
    <property type="entry name" value="AAA+_ATPase"/>
</dbReference>
<dbReference type="GO" id="GO:0016887">
    <property type="term" value="F:ATP hydrolysis activity"/>
    <property type="evidence" value="ECO:0007669"/>
    <property type="project" value="InterPro"/>
</dbReference>
<dbReference type="OrthoDB" id="6500128at2759"/>
<keyword evidence="4" id="KW-1003">Cell membrane</keyword>
<dbReference type="InterPro" id="IPR011527">
    <property type="entry name" value="ABC1_TM_dom"/>
</dbReference>
<dbReference type="FunFam" id="1.20.1560.10:FF:000001">
    <property type="entry name" value="ATP-binding cassette subfamily C member 1"/>
    <property type="match status" value="1"/>
</dbReference>
<feature type="transmembrane region" description="Helical" evidence="14">
    <location>
        <begin position="67"/>
        <end position="89"/>
    </location>
</feature>
<reference evidence="18" key="1">
    <citation type="submission" date="2025-08" db="UniProtKB">
        <authorList>
            <consortium name="RefSeq"/>
        </authorList>
    </citation>
    <scope>IDENTIFICATION</scope>
</reference>
<keyword evidence="3" id="KW-0813">Transport</keyword>
<evidence type="ECO:0000256" key="9">
    <source>
        <dbReference type="ARBA" id="ARBA00022967"/>
    </source>
</evidence>
<evidence type="ECO:0000256" key="11">
    <source>
        <dbReference type="ARBA" id="ARBA00023136"/>
    </source>
</evidence>
<dbReference type="SMART" id="SM00382">
    <property type="entry name" value="AAA"/>
    <property type="match status" value="2"/>
</dbReference>
<feature type="transmembrane region" description="Helical" evidence="14">
    <location>
        <begin position="134"/>
        <end position="155"/>
    </location>
</feature>
<feature type="transmembrane region" description="Helical" evidence="14">
    <location>
        <begin position="1193"/>
        <end position="1216"/>
    </location>
</feature>
<evidence type="ECO:0000256" key="13">
    <source>
        <dbReference type="ARBA" id="ARBA00047523"/>
    </source>
</evidence>
<dbReference type="Gene3D" id="1.20.1560.10">
    <property type="entry name" value="ABC transporter type 1, transmembrane domain"/>
    <property type="match status" value="2"/>
</dbReference>
<feature type="transmembrane region" description="Helical" evidence="14">
    <location>
        <begin position="930"/>
        <end position="951"/>
    </location>
</feature>
<dbReference type="GO" id="GO:0015431">
    <property type="term" value="F:ABC-type glutathione S-conjugate transporter activity"/>
    <property type="evidence" value="ECO:0007669"/>
    <property type="project" value="UniProtKB-EC"/>
</dbReference>
<evidence type="ECO:0000256" key="2">
    <source>
        <dbReference type="ARBA" id="ARBA00009726"/>
    </source>
</evidence>
<feature type="transmembrane region" description="Helical" evidence="14">
    <location>
        <begin position="573"/>
        <end position="597"/>
    </location>
</feature>
<evidence type="ECO:0000256" key="6">
    <source>
        <dbReference type="ARBA" id="ARBA00022737"/>
    </source>
</evidence>
<dbReference type="FunFam" id="3.40.50.300:FF:000293">
    <property type="entry name" value="ATP binding cassette subfamily C member 1"/>
    <property type="match status" value="1"/>
</dbReference>
<proteinExistence type="inferred from homology"/>
<dbReference type="FunFam" id="3.40.50.300:FF:000074">
    <property type="entry name" value="Multidrug resistance-associated protein 5 isoform 1"/>
    <property type="match status" value="1"/>
</dbReference>
<dbReference type="GO" id="GO:0005886">
    <property type="term" value="C:plasma membrane"/>
    <property type="evidence" value="ECO:0007669"/>
    <property type="project" value="UniProtKB-SubCell"/>
</dbReference>
<organism evidence="17 18">
    <name type="scientific">Microcaecilia unicolor</name>
    <dbReference type="NCBI Taxonomy" id="1415580"/>
    <lineage>
        <taxon>Eukaryota</taxon>
        <taxon>Metazoa</taxon>
        <taxon>Chordata</taxon>
        <taxon>Craniata</taxon>
        <taxon>Vertebrata</taxon>
        <taxon>Euteleostomi</taxon>
        <taxon>Amphibia</taxon>
        <taxon>Gymnophiona</taxon>
        <taxon>Siphonopidae</taxon>
        <taxon>Microcaecilia</taxon>
    </lineage>
</organism>
<feature type="domain" description="ABC transporter" evidence="15">
    <location>
        <begin position="1263"/>
        <end position="1495"/>
    </location>
</feature>
<feature type="transmembrane region" description="Helical" evidence="14">
    <location>
        <begin position="167"/>
        <end position="190"/>
    </location>
</feature>
<feature type="transmembrane region" description="Helical" evidence="14">
    <location>
        <begin position="306"/>
        <end position="333"/>
    </location>
</feature>
<keyword evidence="7" id="KW-0547">Nucleotide-binding</keyword>
<evidence type="ECO:0000256" key="10">
    <source>
        <dbReference type="ARBA" id="ARBA00022989"/>
    </source>
</evidence>
<dbReference type="InterPro" id="IPR027417">
    <property type="entry name" value="P-loop_NTPase"/>
</dbReference>
<dbReference type="InterPro" id="IPR003439">
    <property type="entry name" value="ABC_transporter-like_ATP-bd"/>
</dbReference>
<dbReference type="FunFam" id="1.20.1560.10:FF:000032">
    <property type="entry name" value="ATP-binding cassette sub-family C member 6"/>
    <property type="match status" value="1"/>
</dbReference>
<feature type="transmembrane region" description="Helical" evidence="14">
    <location>
        <begin position="455"/>
        <end position="474"/>
    </location>
</feature>
<evidence type="ECO:0000313" key="17">
    <source>
        <dbReference type="Proteomes" id="UP000515156"/>
    </source>
</evidence>
<dbReference type="InParanoid" id="A0A6P7YS69"/>
<dbReference type="CDD" id="cd03244">
    <property type="entry name" value="ABCC_MRP_domain2"/>
    <property type="match status" value="1"/>
</dbReference>
<evidence type="ECO:0000259" key="15">
    <source>
        <dbReference type="PROSITE" id="PS50893"/>
    </source>
</evidence>
<dbReference type="PANTHER" id="PTHR24223:SF339">
    <property type="entry name" value="ATP-BINDING CASSETTE SUB-FAMILY C MEMBER 6"/>
    <property type="match status" value="1"/>
</dbReference>
<feature type="transmembrane region" description="Helical" evidence="14">
    <location>
        <begin position="427"/>
        <end position="449"/>
    </location>
</feature>
<keyword evidence="11 14" id="KW-0472">Membrane</keyword>
<evidence type="ECO:0000256" key="7">
    <source>
        <dbReference type="ARBA" id="ARBA00022741"/>
    </source>
</evidence>
<feature type="domain" description="ABC transmembrane type-1" evidence="16">
    <location>
        <begin position="316"/>
        <end position="598"/>
    </location>
</feature>
<comment type="similarity">
    <text evidence="2">Belongs to the ABC transporter superfamily. ABCC family. Conjugate transporter (TC 3.A.1.208) subfamily.</text>
</comment>
<evidence type="ECO:0000256" key="4">
    <source>
        <dbReference type="ARBA" id="ARBA00022475"/>
    </source>
</evidence>
<keyword evidence="5 14" id="KW-0812">Transmembrane</keyword>
<dbReference type="Proteomes" id="UP000515156">
    <property type="component" value="Chromosome 8"/>
</dbReference>
<feature type="domain" description="ABC transporter" evidence="15">
    <location>
        <begin position="632"/>
        <end position="856"/>
    </location>
</feature>
<evidence type="ECO:0000256" key="3">
    <source>
        <dbReference type="ARBA" id="ARBA00022448"/>
    </source>
</evidence>
<dbReference type="InterPro" id="IPR050173">
    <property type="entry name" value="ABC_transporter_C-like"/>
</dbReference>
<dbReference type="GO" id="GO:0005524">
    <property type="term" value="F:ATP binding"/>
    <property type="evidence" value="ECO:0007669"/>
    <property type="project" value="UniProtKB-KW"/>
</dbReference>
<dbReference type="FunCoup" id="A0A6P7YS69">
    <property type="interactions" value="61"/>
</dbReference>
<feature type="transmembrane region" description="Helical" evidence="14">
    <location>
        <begin position="101"/>
        <end position="122"/>
    </location>
</feature>
<evidence type="ECO:0000256" key="8">
    <source>
        <dbReference type="ARBA" id="ARBA00022840"/>
    </source>
</evidence>
<keyword evidence="8" id="KW-0067">ATP-binding</keyword>
<protein>
    <recommendedName>
        <fullName evidence="12">ABC-type glutathione-S-conjugate transporter</fullName>
        <ecNumber evidence="12">7.6.2.3</ecNumber>
    </recommendedName>
</protein>
<dbReference type="RefSeq" id="XP_030067576.1">
    <property type="nucleotide sequence ID" value="XM_030211716.1"/>
</dbReference>
<dbReference type="InterPro" id="IPR036640">
    <property type="entry name" value="ABC1_TM_sf"/>
</dbReference>
<dbReference type="InterPro" id="IPR017871">
    <property type="entry name" value="ABC_transporter-like_CS"/>
</dbReference>
<dbReference type="GeneID" id="115475752"/>
<feature type="transmembrane region" description="Helical" evidence="14">
    <location>
        <begin position="534"/>
        <end position="561"/>
    </location>
</feature>
<dbReference type="Pfam" id="PF00664">
    <property type="entry name" value="ABC_membrane"/>
    <property type="match status" value="2"/>
</dbReference>
<dbReference type="PROSITE" id="PS50929">
    <property type="entry name" value="ABC_TM1F"/>
    <property type="match status" value="2"/>
</dbReference>
<feature type="transmembrane region" description="Helical" evidence="14">
    <location>
        <begin position="353"/>
        <end position="370"/>
    </location>
</feature>